<proteinExistence type="inferred from homology"/>
<dbReference type="AlphaFoldDB" id="A0AAN1PW11"/>
<dbReference type="GO" id="GO:0015627">
    <property type="term" value="C:type II protein secretion system complex"/>
    <property type="evidence" value="ECO:0007669"/>
    <property type="project" value="TreeGrafter"/>
</dbReference>
<reference evidence="7 8" key="1">
    <citation type="submission" date="2017-03" db="EMBL/GenBank/DDBJ databases">
        <title>Complete Genome Sequence of Vibrio vulnificus FORC_053.</title>
        <authorList>
            <consortium name="Food-borne Pathogen Omics Research Center"/>
            <person name="Chung H.Y."/>
            <person name="Na E.J."/>
            <person name="Song J.S."/>
            <person name="Kim H."/>
            <person name="Lee J.-H."/>
            <person name="Ryu S."/>
            <person name="Choi S.H."/>
        </authorList>
    </citation>
    <scope>NUCLEOTIDE SEQUENCE [LARGE SCALE GENOMIC DNA]</scope>
    <source>
        <strain evidence="7 8">FORC_053</strain>
    </source>
</reference>
<evidence type="ECO:0000256" key="5">
    <source>
        <dbReference type="SAM" id="MobiDB-lite"/>
    </source>
</evidence>
<comment type="similarity">
    <text evidence="4">Belongs to the bacterial secretin family.</text>
</comment>
<evidence type="ECO:0000259" key="6">
    <source>
        <dbReference type="Pfam" id="PF00263"/>
    </source>
</evidence>
<dbReference type="PANTHER" id="PTHR30332">
    <property type="entry name" value="PROBABLE GENERAL SECRETION PATHWAY PROTEIN D"/>
    <property type="match status" value="1"/>
</dbReference>
<comment type="subcellular location">
    <subcellularLocation>
        <location evidence="1">Membrane</location>
    </subcellularLocation>
</comment>
<dbReference type="RefSeq" id="WP_085762307.1">
    <property type="nucleotide sequence ID" value="NZ_CP015514.1"/>
</dbReference>
<feature type="domain" description="Type II/III secretion system secretin-like" evidence="6">
    <location>
        <begin position="408"/>
        <end position="563"/>
    </location>
</feature>
<gene>
    <name evidence="7" type="ORF">FORC53_5431</name>
</gene>
<dbReference type="GO" id="GO:0016020">
    <property type="term" value="C:membrane"/>
    <property type="evidence" value="ECO:0007669"/>
    <property type="project" value="UniProtKB-SubCell"/>
</dbReference>
<dbReference type="Pfam" id="PF00263">
    <property type="entry name" value="Secretin"/>
    <property type="match status" value="1"/>
</dbReference>
<dbReference type="PANTHER" id="PTHR30332:SF24">
    <property type="entry name" value="SECRETIN GSPD-RELATED"/>
    <property type="match status" value="1"/>
</dbReference>
<keyword evidence="2" id="KW-0732">Signal</keyword>
<keyword evidence="3" id="KW-0472">Membrane</keyword>
<dbReference type="InterPro" id="IPR004846">
    <property type="entry name" value="T2SS/T3SS_dom"/>
</dbReference>
<dbReference type="GO" id="GO:0009306">
    <property type="term" value="P:protein secretion"/>
    <property type="evidence" value="ECO:0007669"/>
    <property type="project" value="InterPro"/>
</dbReference>
<dbReference type="InterPro" id="IPR050810">
    <property type="entry name" value="Bact_Secretion_Sys_Channel"/>
</dbReference>
<evidence type="ECO:0000313" key="7">
    <source>
        <dbReference type="EMBL" id="AXX63770.1"/>
    </source>
</evidence>
<dbReference type="PROSITE" id="PS51257">
    <property type="entry name" value="PROKAR_LIPOPROTEIN"/>
    <property type="match status" value="1"/>
</dbReference>
<evidence type="ECO:0000313" key="8">
    <source>
        <dbReference type="Proteomes" id="UP000263418"/>
    </source>
</evidence>
<evidence type="ECO:0000256" key="2">
    <source>
        <dbReference type="ARBA" id="ARBA00022729"/>
    </source>
</evidence>
<dbReference type="Proteomes" id="UP000263418">
    <property type="component" value="Chromosome 3"/>
</dbReference>
<feature type="compositionally biased region" description="Low complexity" evidence="5">
    <location>
        <begin position="139"/>
        <end position="157"/>
    </location>
</feature>
<name>A0AAN1PW11_VIBVL</name>
<evidence type="ECO:0000256" key="4">
    <source>
        <dbReference type="RuleBase" id="RU004003"/>
    </source>
</evidence>
<organism evidence="7 8">
    <name type="scientific">Vibrio vulnificus</name>
    <dbReference type="NCBI Taxonomy" id="672"/>
    <lineage>
        <taxon>Bacteria</taxon>
        <taxon>Pseudomonadati</taxon>
        <taxon>Pseudomonadota</taxon>
        <taxon>Gammaproteobacteria</taxon>
        <taxon>Vibrionales</taxon>
        <taxon>Vibrionaceae</taxon>
        <taxon>Vibrio</taxon>
    </lineage>
</organism>
<dbReference type="EMBL" id="CP019292">
    <property type="protein sequence ID" value="AXX63770.1"/>
    <property type="molecule type" value="Genomic_DNA"/>
</dbReference>
<sequence>MRNIEMNKVSKVAFVGLAASVMGGCATHKIDESAEIVDAGLDNASLLKDQGDTLSRKATTSVIKDEFFLATTPYKMSNRDTLPSFFEEKILFSQPEPVSVHEILNKVTAETGIHINITQDAYQWINGDEIEKDDEEDTGGAAQPAKPQGGFAAPAPGSSTPWPQGESKDGTEKSIKKVHDRANYAGVNLRLLEEKFSFKFRGTIEEVLDRVTQKLDVNWKWENGKVEIYKLEVKHYIFDGANASVEFQSSITTKSSSEDSSSGHNTTYTTNYKPMYDEISTTLSKMMTTNGKFHINTNTGMITVTDVPSVHREVEKYIEQINVMASKRVLIKTQVIDIVSDDNGDYGMDLNAIYSGSSRFNFKFNPLDPSATGGNFEIGLIDGTSAWNGSKALVSALNTMSKNIYENSSTVTTQNGQPVPVQIIDRKNFVEKVTSETDDDGNKSYEITTNKVMPGFSMTALPKLTSKGTVAMQLAIDLKKLNALNDFTAGDISATLPDETQKSFMQNVNIKNGQTLMLSGFETTINESEVKSVGGEESWLFGGKKVGGKKKVMTLILVTPYIMAN</sequence>
<accession>A0AAN1PW11</accession>
<feature type="region of interest" description="Disordered" evidence="5">
    <location>
        <begin position="132"/>
        <end position="174"/>
    </location>
</feature>
<protein>
    <submittedName>
        <fullName evidence="7">Pilus assembly protein PilN</fullName>
    </submittedName>
</protein>
<evidence type="ECO:0000256" key="1">
    <source>
        <dbReference type="ARBA" id="ARBA00004370"/>
    </source>
</evidence>
<evidence type="ECO:0000256" key="3">
    <source>
        <dbReference type="ARBA" id="ARBA00023136"/>
    </source>
</evidence>